<name>A0A917SV32_9RHOB</name>
<dbReference type="InterPro" id="IPR050109">
    <property type="entry name" value="HTH-type_TetR-like_transc_reg"/>
</dbReference>
<evidence type="ECO:0000256" key="2">
    <source>
        <dbReference type="ARBA" id="ARBA00023125"/>
    </source>
</evidence>
<reference evidence="7" key="2">
    <citation type="submission" date="2020-09" db="EMBL/GenBank/DDBJ databases">
        <authorList>
            <person name="Sun Q."/>
            <person name="Zhou Y."/>
        </authorList>
    </citation>
    <scope>NUCLEOTIDE SEQUENCE</scope>
    <source>
        <strain evidence="7">CGMCC 1.6293</strain>
    </source>
</reference>
<dbReference type="PANTHER" id="PTHR30055">
    <property type="entry name" value="HTH-TYPE TRANSCRIPTIONAL REGULATOR RUTR"/>
    <property type="match status" value="1"/>
</dbReference>
<evidence type="ECO:0000259" key="6">
    <source>
        <dbReference type="PROSITE" id="PS50977"/>
    </source>
</evidence>
<evidence type="ECO:0000256" key="1">
    <source>
        <dbReference type="ARBA" id="ARBA00023015"/>
    </source>
</evidence>
<reference evidence="7" key="1">
    <citation type="journal article" date="2014" name="Int. J. Syst. Evol. Microbiol.">
        <title>Complete genome sequence of Corynebacterium casei LMG S-19264T (=DSM 44701T), isolated from a smear-ripened cheese.</title>
        <authorList>
            <consortium name="US DOE Joint Genome Institute (JGI-PGF)"/>
            <person name="Walter F."/>
            <person name="Albersmeier A."/>
            <person name="Kalinowski J."/>
            <person name="Ruckert C."/>
        </authorList>
    </citation>
    <scope>NUCLEOTIDE SEQUENCE</scope>
    <source>
        <strain evidence="7">CGMCC 1.6293</strain>
    </source>
</reference>
<dbReference type="Proteomes" id="UP000649829">
    <property type="component" value="Unassembled WGS sequence"/>
</dbReference>
<dbReference type="EMBL" id="BMLF01000001">
    <property type="protein sequence ID" value="GGL97504.1"/>
    <property type="molecule type" value="Genomic_DNA"/>
</dbReference>
<comment type="caution">
    <text evidence="7">The sequence shown here is derived from an EMBL/GenBank/DDBJ whole genome shotgun (WGS) entry which is preliminary data.</text>
</comment>
<gene>
    <name evidence="7" type="ORF">GCM10011534_19380</name>
</gene>
<dbReference type="GO" id="GO:0000976">
    <property type="term" value="F:transcription cis-regulatory region binding"/>
    <property type="evidence" value="ECO:0007669"/>
    <property type="project" value="TreeGrafter"/>
</dbReference>
<sequence length="248" mass="27286">MKGTRAQRQGMAASDATAISPDGEHGAEGSLRSRKKARRREEIRDHARRLFGERGVDATTMAEIAEAAGVSPPTVFNYFGNKDGILIAIIAEGAQKARETSNVLEPRTDVTFLETVMTVFTDISVETMNIASKRIWRYANAAAMRHPTTGLAMSFRQVDDALLDLITVILSRYDLTLHSGATGDPRAIAHLFYDVWTQTFHGFIRDAGMTVDAHCAELEARFAPLCDMIFSPGFLARPELVRSPNEQG</sequence>
<keyword evidence="2 4" id="KW-0238">DNA-binding</keyword>
<protein>
    <recommendedName>
        <fullName evidence="6">HTH tetR-type domain-containing protein</fullName>
    </recommendedName>
</protein>
<keyword evidence="3" id="KW-0804">Transcription</keyword>
<dbReference type="PROSITE" id="PS01081">
    <property type="entry name" value="HTH_TETR_1"/>
    <property type="match status" value="1"/>
</dbReference>
<accession>A0A917SV32</accession>
<evidence type="ECO:0000313" key="7">
    <source>
        <dbReference type="EMBL" id="GGL97504.1"/>
    </source>
</evidence>
<feature type="domain" description="HTH tetR-type" evidence="6">
    <location>
        <begin position="37"/>
        <end position="97"/>
    </location>
</feature>
<dbReference type="PANTHER" id="PTHR30055:SF234">
    <property type="entry name" value="HTH-TYPE TRANSCRIPTIONAL REGULATOR BETI"/>
    <property type="match status" value="1"/>
</dbReference>
<evidence type="ECO:0000256" key="5">
    <source>
        <dbReference type="SAM" id="MobiDB-lite"/>
    </source>
</evidence>
<dbReference type="InterPro" id="IPR001647">
    <property type="entry name" value="HTH_TetR"/>
</dbReference>
<dbReference type="RefSeq" id="WP_051630845.1">
    <property type="nucleotide sequence ID" value="NZ_BMLF01000001.1"/>
</dbReference>
<proteinExistence type="predicted"/>
<dbReference type="PRINTS" id="PR00455">
    <property type="entry name" value="HTHTETR"/>
</dbReference>
<feature type="region of interest" description="Disordered" evidence="5">
    <location>
        <begin position="1"/>
        <end position="43"/>
    </location>
</feature>
<keyword evidence="1" id="KW-0805">Transcription regulation</keyword>
<dbReference type="PROSITE" id="PS50977">
    <property type="entry name" value="HTH_TETR_2"/>
    <property type="match status" value="1"/>
</dbReference>
<dbReference type="GO" id="GO:0003700">
    <property type="term" value="F:DNA-binding transcription factor activity"/>
    <property type="evidence" value="ECO:0007669"/>
    <property type="project" value="TreeGrafter"/>
</dbReference>
<dbReference type="InterPro" id="IPR009057">
    <property type="entry name" value="Homeodomain-like_sf"/>
</dbReference>
<dbReference type="AlphaFoldDB" id="A0A917SV32"/>
<evidence type="ECO:0000313" key="8">
    <source>
        <dbReference type="Proteomes" id="UP000649829"/>
    </source>
</evidence>
<organism evidence="7 8">
    <name type="scientific">Pseudooceanicola nanhaiensis</name>
    <dbReference type="NCBI Taxonomy" id="375761"/>
    <lineage>
        <taxon>Bacteria</taxon>
        <taxon>Pseudomonadati</taxon>
        <taxon>Pseudomonadota</taxon>
        <taxon>Alphaproteobacteria</taxon>
        <taxon>Rhodobacterales</taxon>
        <taxon>Paracoccaceae</taxon>
        <taxon>Pseudooceanicola</taxon>
    </lineage>
</organism>
<dbReference type="Pfam" id="PF00440">
    <property type="entry name" value="TetR_N"/>
    <property type="match status" value="1"/>
</dbReference>
<feature type="DNA-binding region" description="H-T-H motif" evidence="4">
    <location>
        <begin position="60"/>
        <end position="79"/>
    </location>
</feature>
<dbReference type="SUPFAM" id="SSF46689">
    <property type="entry name" value="Homeodomain-like"/>
    <property type="match status" value="1"/>
</dbReference>
<dbReference type="InterPro" id="IPR023772">
    <property type="entry name" value="DNA-bd_HTH_TetR-type_CS"/>
</dbReference>
<evidence type="ECO:0000256" key="3">
    <source>
        <dbReference type="ARBA" id="ARBA00023163"/>
    </source>
</evidence>
<dbReference type="Gene3D" id="1.10.357.10">
    <property type="entry name" value="Tetracycline Repressor, domain 2"/>
    <property type="match status" value="1"/>
</dbReference>
<evidence type="ECO:0000256" key="4">
    <source>
        <dbReference type="PROSITE-ProRule" id="PRU00335"/>
    </source>
</evidence>
<keyword evidence="8" id="KW-1185">Reference proteome</keyword>